<dbReference type="InterPro" id="IPR029068">
    <property type="entry name" value="Glyas_Bleomycin-R_OHBP_Dase"/>
</dbReference>
<keyword evidence="3" id="KW-1185">Reference proteome</keyword>
<dbReference type="Proteomes" id="UP000316429">
    <property type="component" value="Unassembled WGS sequence"/>
</dbReference>
<sequence>MSAQETMAKPALKVVPILPSLDFAQTRDFYVGNLGFEEVEFACDDYLVIHRGGLELQFWLSDDPFQCQNSSVFFRSEAVRDIYRDLCDRGIEAVVPRDTHGEPTRFHVRDPHGNLLMFGGSPLRAAAH</sequence>
<dbReference type="SUPFAM" id="SSF54593">
    <property type="entry name" value="Glyoxalase/Bleomycin resistance protein/Dihydroxybiphenyl dioxygenase"/>
    <property type="match status" value="1"/>
</dbReference>
<dbReference type="InterPro" id="IPR037523">
    <property type="entry name" value="VOC_core"/>
</dbReference>
<evidence type="ECO:0000313" key="2">
    <source>
        <dbReference type="EMBL" id="TPP11791.1"/>
    </source>
</evidence>
<feature type="domain" description="VOC" evidence="1">
    <location>
        <begin position="10"/>
        <end position="121"/>
    </location>
</feature>
<dbReference type="InterPro" id="IPR004360">
    <property type="entry name" value="Glyas_Fos-R_dOase_dom"/>
</dbReference>
<dbReference type="EMBL" id="VFYP01000001">
    <property type="protein sequence ID" value="TPP11791.1"/>
    <property type="molecule type" value="Genomic_DNA"/>
</dbReference>
<dbReference type="OrthoDB" id="9791602at2"/>
<proteinExistence type="predicted"/>
<dbReference type="PROSITE" id="PS51819">
    <property type="entry name" value="VOC"/>
    <property type="match status" value="1"/>
</dbReference>
<dbReference type="AlphaFoldDB" id="A0A504UYE2"/>
<dbReference type="RefSeq" id="WP_140828652.1">
    <property type="nucleotide sequence ID" value="NZ_VFYP01000001.1"/>
</dbReference>
<protein>
    <submittedName>
        <fullName evidence="2">Glyoxalase</fullName>
    </submittedName>
</protein>
<gene>
    <name evidence="2" type="ORF">FJQ55_13645</name>
</gene>
<dbReference type="Gene3D" id="3.10.180.10">
    <property type="entry name" value="2,3-Dihydroxybiphenyl 1,2-Dioxygenase, domain 1"/>
    <property type="match status" value="1"/>
</dbReference>
<dbReference type="Pfam" id="PF00903">
    <property type="entry name" value="Glyoxalase"/>
    <property type="match status" value="1"/>
</dbReference>
<organism evidence="2 3">
    <name type="scientific">Rhizobium glycinendophyticum</name>
    <dbReference type="NCBI Taxonomy" id="2589807"/>
    <lineage>
        <taxon>Bacteria</taxon>
        <taxon>Pseudomonadati</taxon>
        <taxon>Pseudomonadota</taxon>
        <taxon>Alphaproteobacteria</taxon>
        <taxon>Hyphomicrobiales</taxon>
        <taxon>Rhizobiaceae</taxon>
        <taxon>Rhizobium/Agrobacterium group</taxon>
        <taxon>Rhizobium</taxon>
    </lineage>
</organism>
<accession>A0A504UYE2</accession>
<reference evidence="2 3" key="1">
    <citation type="submission" date="2019-06" db="EMBL/GenBank/DDBJ databases">
        <title>Rhizobium sp. CL12 isolated from roots of soybean.</title>
        <authorList>
            <person name="Wang C."/>
        </authorList>
    </citation>
    <scope>NUCLEOTIDE SEQUENCE [LARGE SCALE GENOMIC DNA]</scope>
    <source>
        <strain evidence="2 3">CL12</strain>
    </source>
</reference>
<evidence type="ECO:0000313" key="3">
    <source>
        <dbReference type="Proteomes" id="UP000316429"/>
    </source>
</evidence>
<comment type="caution">
    <text evidence="2">The sequence shown here is derived from an EMBL/GenBank/DDBJ whole genome shotgun (WGS) entry which is preliminary data.</text>
</comment>
<name>A0A504UYE2_9HYPH</name>
<evidence type="ECO:0000259" key="1">
    <source>
        <dbReference type="PROSITE" id="PS51819"/>
    </source>
</evidence>